<feature type="compositionally biased region" description="Low complexity" evidence="1">
    <location>
        <begin position="29"/>
        <end position="68"/>
    </location>
</feature>
<evidence type="ECO:0000313" key="3">
    <source>
        <dbReference type="Proteomes" id="UP001301442"/>
    </source>
</evidence>
<feature type="region of interest" description="Disordered" evidence="1">
    <location>
        <begin position="22"/>
        <end position="75"/>
    </location>
</feature>
<keyword evidence="3" id="KW-1185">Reference proteome</keyword>
<proteinExistence type="predicted"/>
<dbReference type="Proteomes" id="UP001301442">
    <property type="component" value="Chromosome"/>
</dbReference>
<protein>
    <recommendedName>
        <fullName evidence="4">Fibronectin type III domain-containing protein</fullName>
    </recommendedName>
</protein>
<reference evidence="2 3" key="1">
    <citation type="submission" date="2023-09" db="EMBL/GenBank/DDBJ databases">
        <authorList>
            <person name="Qi X."/>
        </authorList>
    </citation>
    <scope>NUCLEOTIDE SEQUENCE [LARGE SCALE GENOMIC DNA]</scope>
    <source>
        <strain evidence="2 3">S1-1</strain>
    </source>
</reference>
<name>A0ABZ0GSR0_9GAMM</name>
<gene>
    <name evidence="2" type="ORF">RI844_07195</name>
</gene>
<dbReference type="Gene3D" id="2.60.40.10">
    <property type="entry name" value="Immunoglobulins"/>
    <property type="match status" value="1"/>
</dbReference>
<dbReference type="PROSITE" id="PS51257">
    <property type="entry name" value="PROKAR_LIPOPROTEIN"/>
    <property type="match status" value="1"/>
</dbReference>
<organism evidence="2 3">
    <name type="scientific">Thalassotalea fonticola</name>
    <dbReference type="NCBI Taxonomy" id="3065649"/>
    <lineage>
        <taxon>Bacteria</taxon>
        <taxon>Pseudomonadati</taxon>
        <taxon>Pseudomonadota</taxon>
        <taxon>Gammaproteobacteria</taxon>
        <taxon>Alteromonadales</taxon>
        <taxon>Colwelliaceae</taxon>
        <taxon>Thalassotalea</taxon>
    </lineage>
</organism>
<evidence type="ECO:0008006" key="4">
    <source>
        <dbReference type="Google" id="ProtNLM"/>
    </source>
</evidence>
<evidence type="ECO:0000313" key="2">
    <source>
        <dbReference type="EMBL" id="WOH38999.1"/>
    </source>
</evidence>
<dbReference type="RefSeq" id="WP_348397765.1">
    <property type="nucleotide sequence ID" value="NZ_CP136600.1"/>
</dbReference>
<evidence type="ECO:0000256" key="1">
    <source>
        <dbReference type="SAM" id="MobiDB-lite"/>
    </source>
</evidence>
<accession>A0ABZ0GSR0</accession>
<sequence length="173" mass="18930">MKKYFIIATCLLLSACGADKEQAAKEMAEPVLSVPPVASPPETQQPETQQPETQQPETQQPETQQPETLTVEPNLATPKKLNLRINNTDISLMWPAVKGATSYRVYFNEGEDVTTDADFVEVSSAIFRQSNLTEATHSFRIQAVFANNKASDLSSLATLHLQAGEAGLSDSYN</sequence>
<dbReference type="InterPro" id="IPR013783">
    <property type="entry name" value="Ig-like_fold"/>
</dbReference>
<dbReference type="EMBL" id="CP136600">
    <property type="protein sequence ID" value="WOH38999.1"/>
    <property type="molecule type" value="Genomic_DNA"/>
</dbReference>